<evidence type="ECO:0000259" key="4">
    <source>
        <dbReference type="Pfam" id="PF00135"/>
    </source>
</evidence>
<dbReference type="GO" id="GO:0016787">
    <property type="term" value="F:hydrolase activity"/>
    <property type="evidence" value="ECO:0007669"/>
    <property type="project" value="UniProtKB-KW"/>
</dbReference>
<dbReference type="SUPFAM" id="SSF53474">
    <property type="entry name" value="alpha/beta-Hydrolases"/>
    <property type="match status" value="1"/>
</dbReference>
<dbReference type="PROSITE" id="PS00941">
    <property type="entry name" value="CARBOXYLESTERASE_B_2"/>
    <property type="match status" value="1"/>
</dbReference>
<evidence type="ECO:0000256" key="2">
    <source>
        <dbReference type="ARBA" id="ARBA00022801"/>
    </source>
</evidence>
<protein>
    <recommendedName>
        <fullName evidence="3">Carboxylic ester hydrolase</fullName>
        <ecNumber evidence="3">3.1.1.-</ecNumber>
    </recommendedName>
</protein>
<dbReference type="InterPro" id="IPR002018">
    <property type="entry name" value="CarbesteraseB"/>
</dbReference>
<comment type="similarity">
    <text evidence="1 3">Belongs to the type-B carboxylesterase/lipase family.</text>
</comment>
<organism evidence="5 6">
    <name type="scientific">Lentinula raphanica</name>
    <dbReference type="NCBI Taxonomy" id="153919"/>
    <lineage>
        <taxon>Eukaryota</taxon>
        <taxon>Fungi</taxon>
        <taxon>Dikarya</taxon>
        <taxon>Basidiomycota</taxon>
        <taxon>Agaricomycotina</taxon>
        <taxon>Agaricomycetes</taxon>
        <taxon>Agaricomycetidae</taxon>
        <taxon>Agaricales</taxon>
        <taxon>Marasmiineae</taxon>
        <taxon>Omphalotaceae</taxon>
        <taxon>Lentinula</taxon>
    </lineage>
</organism>
<evidence type="ECO:0000256" key="3">
    <source>
        <dbReference type="RuleBase" id="RU361235"/>
    </source>
</evidence>
<evidence type="ECO:0000313" key="6">
    <source>
        <dbReference type="Proteomes" id="UP001163846"/>
    </source>
</evidence>
<dbReference type="AlphaFoldDB" id="A0AA38NY04"/>
<feature type="signal peptide" evidence="3">
    <location>
        <begin position="1"/>
        <end position="18"/>
    </location>
</feature>
<dbReference type="EC" id="3.1.1.-" evidence="3"/>
<evidence type="ECO:0000256" key="1">
    <source>
        <dbReference type="ARBA" id="ARBA00005964"/>
    </source>
</evidence>
<dbReference type="EMBL" id="MU806881">
    <property type="protein sequence ID" value="KAJ3832691.1"/>
    <property type="molecule type" value="Genomic_DNA"/>
</dbReference>
<dbReference type="Pfam" id="PF00135">
    <property type="entry name" value="COesterase"/>
    <property type="match status" value="1"/>
</dbReference>
<feature type="domain" description="Carboxylesterase type B" evidence="4">
    <location>
        <begin position="25"/>
        <end position="529"/>
    </location>
</feature>
<dbReference type="Proteomes" id="UP001163846">
    <property type="component" value="Unassembled WGS sequence"/>
</dbReference>
<gene>
    <name evidence="5" type="ORF">F5878DRAFT_702782</name>
</gene>
<accession>A0AA38NY04</accession>
<dbReference type="PANTHER" id="PTHR11559">
    <property type="entry name" value="CARBOXYLESTERASE"/>
    <property type="match status" value="1"/>
</dbReference>
<keyword evidence="2 3" id="KW-0378">Hydrolase</keyword>
<dbReference type="InterPro" id="IPR019819">
    <property type="entry name" value="Carboxylesterase_B_CS"/>
</dbReference>
<proteinExistence type="inferred from homology"/>
<keyword evidence="3" id="KW-0732">Signal</keyword>
<dbReference type="InterPro" id="IPR050309">
    <property type="entry name" value="Type-B_Carboxylest/Lipase"/>
</dbReference>
<comment type="caution">
    <text evidence="5">The sequence shown here is derived from an EMBL/GenBank/DDBJ whole genome shotgun (WGS) entry which is preliminary data.</text>
</comment>
<keyword evidence="6" id="KW-1185">Reference proteome</keyword>
<reference evidence="5" key="1">
    <citation type="submission" date="2022-08" db="EMBL/GenBank/DDBJ databases">
        <authorList>
            <consortium name="DOE Joint Genome Institute"/>
            <person name="Min B."/>
            <person name="Riley R."/>
            <person name="Sierra-Patev S."/>
            <person name="Naranjo-Ortiz M."/>
            <person name="Looney B."/>
            <person name="Konkel Z."/>
            <person name="Slot J.C."/>
            <person name="Sakamoto Y."/>
            <person name="Steenwyk J.L."/>
            <person name="Rokas A."/>
            <person name="Carro J."/>
            <person name="Camarero S."/>
            <person name="Ferreira P."/>
            <person name="Molpeceres G."/>
            <person name="Ruiz-Duenas F.J."/>
            <person name="Serrano A."/>
            <person name="Henrissat B."/>
            <person name="Drula E."/>
            <person name="Hughes K.W."/>
            <person name="Mata J.L."/>
            <person name="Ishikawa N.K."/>
            <person name="Vargas-Isla R."/>
            <person name="Ushijima S."/>
            <person name="Smith C.A."/>
            <person name="Ahrendt S."/>
            <person name="Andreopoulos W."/>
            <person name="He G."/>
            <person name="Labutti K."/>
            <person name="Lipzen A."/>
            <person name="Ng V."/>
            <person name="Sandor L."/>
            <person name="Barry K."/>
            <person name="Martinez A.T."/>
            <person name="Xiao Y."/>
            <person name="Gibbons J.G."/>
            <person name="Terashima K."/>
            <person name="Hibbett D.S."/>
            <person name="Grigoriev I.V."/>
        </authorList>
    </citation>
    <scope>NUCLEOTIDE SEQUENCE</scope>
    <source>
        <strain evidence="5">TFB9207</strain>
    </source>
</reference>
<dbReference type="InterPro" id="IPR019826">
    <property type="entry name" value="Carboxylesterase_B_AS"/>
</dbReference>
<sequence length="558" mass="60203">MLSLRIFTLVLEVCLALATSPLASPTVVLDSATVTGVRSGDTEEFLGIPFAQPPLGPLRFNLPQPILPYNMSFSATSMGPACPQQPLHLPNMSGLPDEVIDCIVNSIYGFIFPDDEDCLTINVIRPATASSTASSELPVLVWIFGGGFELGGPQMYDGATIVQRSIELDEPVIYVSMNYRVTAFGFLASQEVKDAGVGNLGLQDQREAFRWVQKYIEAFGGDPKKVTIWGQSAGAISVALHMVANGGDTEGLFRAGFMQSGSPIPVGDITHGQKYLNILCSRITTVVDYDAMVEATGCSGSNDTLNCMRGVEYPLIKAAVADASSIISYQSLNFPWLPRADGVLLSDDPQKLVQQGQVASIPIVSGDCDDEGTLFSLSNLNITTQSELSTYIRTVFPKISESDLAQLLTGYPADITQGSPFNTSIYNAITPEYKRISAFQGDAAFQAPRRFFLQNLSGKQPIWSFISKRLKDLPVLGSAHGTDTLNVYGGGDMADYLIRFAANLDPNGNTGIEWPQYTNSSPNMLQFNDGFPALSLSQDDYRESAMGLVTKVILANPV</sequence>
<name>A0AA38NY04_9AGAR</name>
<dbReference type="InterPro" id="IPR029058">
    <property type="entry name" value="AB_hydrolase_fold"/>
</dbReference>
<dbReference type="Gene3D" id="3.40.50.1820">
    <property type="entry name" value="alpha/beta hydrolase"/>
    <property type="match status" value="1"/>
</dbReference>
<evidence type="ECO:0000313" key="5">
    <source>
        <dbReference type="EMBL" id="KAJ3832691.1"/>
    </source>
</evidence>
<feature type="chain" id="PRO_5041487250" description="Carboxylic ester hydrolase" evidence="3">
    <location>
        <begin position="19"/>
        <end position="558"/>
    </location>
</feature>
<dbReference type="PROSITE" id="PS00122">
    <property type="entry name" value="CARBOXYLESTERASE_B_1"/>
    <property type="match status" value="1"/>
</dbReference>